<evidence type="ECO:0000313" key="2">
    <source>
        <dbReference type="Proteomes" id="UP001148662"/>
    </source>
</evidence>
<name>A0ACC1T4N6_9APHY</name>
<organism evidence="1 2">
    <name type="scientific">Phlebia brevispora</name>
    <dbReference type="NCBI Taxonomy" id="194682"/>
    <lineage>
        <taxon>Eukaryota</taxon>
        <taxon>Fungi</taxon>
        <taxon>Dikarya</taxon>
        <taxon>Basidiomycota</taxon>
        <taxon>Agaricomycotina</taxon>
        <taxon>Agaricomycetes</taxon>
        <taxon>Polyporales</taxon>
        <taxon>Meruliaceae</taxon>
        <taxon>Phlebia</taxon>
    </lineage>
</organism>
<sequence>MELEDAATKTLLLHFRDTGLIAVEWTTALDTPLEHLQSLTVSFRLPFFDPELTMKTSRDLGLSFLTNANFPALHEFSLLLNCNTLLGPSLTRILDTLPWNFLDSLLHEHRRTCRLRVLLATMAGPSATQGVHAWSASETKTYIALLPRSTDKGCELEILTLYRWDPSKYAVPPRL</sequence>
<protein>
    <submittedName>
        <fullName evidence="1">Uncharacterized protein</fullName>
    </submittedName>
</protein>
<comment type="caution">
    <text evidence="1">The sequence shown here is derived from an EMBL/GenBank/DDBJ whole genome shotgun (WGS) entry which is preliminary data.</text>
</comment>
<keyword evidence="2" id="KW-1185">Reference proteome</keyword>
<reference evidence="1" key="1">
    <citation type="submission" date="2022-07" db="EMBL/GenBank/DDBJ databases">
        <title>Genome Sequence of Phlebia brevispora.</title>
        <authorList>
            <person name="Buettner E."/>
        </authorList>
    </citation>
    <scope>NUCLEOTIDE SEQUENCE</scope>
    <source>
        <strain evidence="1">MPL23</strain>
    </source>
</reference>
<gene>
    <name evidence="1" type="ORF">NM688_g3815</name>
</gene>
<accession>A0ACC1T4N6</accession>
<dbReference type="Proteomes" id="UP001148662">
    <property type="component" value="Unassembled WGS sequence"/>
</dbReference>
<evidence type="ECO:0000313" key="1">
    <source>
        <dbReference type="EMBL" id="KAJ3553065.1"/>
    </source>
</evidence>
<dbReference type="EMBL" id="JANHOG010000583">
    <property type="protein sequence ID" value="KAJ3553065.1"/>
    <property type="molecule type" value="Genomic_DNA"/>
</dbReference>
<proteinExistence type="predicted"/>